<dbReference type="EMBL" id="JACGWN010000015">
    <property type="protein sequence ID" value="KAL0400830.1"/>
    <property type="molecule type" value="Genomic_DNA"/>
</dbReference>
<accession>A0AAW2T8X1</accession>
<evidence type="ECO:0000313" key="2">
    <source>
        <dbReference type="EMBL" id="KAL0400830.1"/>
    </source>
</evidence>
<feature type="compositionally biased region" description="Basic and acidic residues" evidence="1">
    <location>
        <begin position="71"/>
        <end position="84"/>
    </location>
</feature>
<dbReference type="AlphaFoldDB" id="A0AAW2T8X1"/>
<feature type="region of interest" description="Disordered" evidence="1">
    <location>
        <begin position="111"/>
        <end position="143"/>
    </location>
</feature>
<feature type="compositionally biased region" description="Polar residues" evidence="1">
    <location>
        <begin position="59"/>
        <end position="70"/>
    </location>
</feature>
<gene>
    <name evidence="2" type="ORF">Slati_4112900</name>
</gene>
<comment type="caution">
    <text evidence="2">The sequence shown here is derived from an EMBL/GenBank/DDBJ whole genome shotgun (WGS) entry which is preliminary data.</text>
</comment>
<proteinExistence type="predicted"/>
<protein>
    <submittedName>
        <fullName evidence="2">Uncharacterized protein</fullName>
    </submittedName>
</protein>
<organism evidence="2">
    <name type="scientific">Sesamum latifolium</name>
    <dbReference type="NCBI Taxonomy" id="2727402"/>
    <lineage>
        <taxon>Eukaryota</taxon>
        <taxon>Viridiplantae</taxon>
        <taxon>Streptophyta</taxon>
        <taxon>Embryophyta</taxon>
        <taxon>Tracheophyta</taxon>
        <taxon>Spermatophyta</taxon>
        <taxon>Magnoliopsida</taxon>
        <taxon>eudicotyledons</taxon>
        <taxon>Gunneridae</taxon>
        <taxon>Pentapetalae</taxon>
        <taxon>asterids</taxon>
        <taxon>lamiids</taxon>
        <taxon>Lamiales</taxon>
        <taxon>Pedaliaceae</taxon>
        <taxon>Sesamum</taxon>
    </lineage>
</organism>
<evidence type="ECO:0000256" key="1">
    <source>
        <dbReference type="SAM" id="MobiDB-lite"/>
    </source>
</evidence>
<name>A0AAW2T8X1_9LAMI</name>
<sequence length="143" mass="15853">MPSLDTVNGAAENSVERDDVPEHNEDNEGLSGSDLADQNPIRTICVFEPTDTVERENALINQGATRSQIKLNDDRENDEREHEGSSWNLPANEASLDLAADDDDFIEAKARGRHRRGRSTGRQVRIMTRSHARACSTSSQPPQ</sequence>
<reference evidence="2" key="1">
    <citation type="submission" date="2020-06" db="EMBL/GenBank/DDBJ databases">
        <authorList>
            <person name="Li T."/>
            <person name="Hu X."/>
            <person name="Zhang T."/>
            <person name="Song X."/>
            <person name="Zhang H."/>
            <person name="Dai N."/>
            <person name="Sheng W."/>
            <person name="Hou X."/>
            <person name="Wei L."/>
        </authorList>
    </citation>
    <scope>NUCLEOTIDE SEQUENCE</scope>
    <source>
        <strain evidence="2">KEN1</strain>
        <tissue evidence="2">Leaf</tissue>
    </source>
</reference>
<reference evidence="2" key="2">
    <citation type="journal article" date="2024" name="Plant">
        <title>Genomic evolution and insights into agronomic trait innovations of Sesamum species.</title>
        <authorList>
            <person name="Miao H."/>
            <person name="Wang L."/>
            <person name="Qu L."/>
            <person name="Liu H."/>
            <person name="Sun Y."/>
            <person name="Le M."/>
            <person name="Wang Q."/>
            <person name="Wei S."/>
            <person name="Zheng Y."/>
            <person name="Lin W."/>
            <person name="Duan Y."/>
            <person name="Cao H."/>
            <person name="Xiong S."/>
            <person name="Wang X."/>
            <person name="Wei L."/>
            <person name="Li C."/>
            <person name="Ma Q."/>
            <person name="Ju M."/>
            <person name="Zhao R."/>
            <person name="Li G."/>
            <person name="Mu C."/>
            <person name="Tian Q."/>
            <person name="Mei H."/>
            <person name="Zhang T."/>
            <person name="Gao T."/>
            <person name="Zhang H."/>
        </authorList>
    </citation>
    <scope>NUCLEOTIDE SEQUENCE</scope>
    <source>
        <strain evidence="2">KEN1</strain>
    </source>
</reference>
<feature type="region of interest" description="Disordered" evidence="1">
    <location>
        <begin position="1"/>
        <end position="92"/>
    </location>
</feature>
<feature type="compositionally biased region" description="Basic and acidic residues" evidence="1">
    <location>
        <begin position="14"/>
        <end position="26"/>
    </location>
</feature>